<dbReference type="SUPFAM" id="SSF51905">
    <property type="entry name" value="FAD/NAD(P)-binding domain"/>
    <property type="match status" value="1"/>
</dbReference>
<name>A0ABD3PAY2_9STRA</name>
<keyword evidence="2" id="KW-0732">Signal</keyword>
<keyword evidence="1" id="KW-0560">Oxidoreductase</keyword>
<protein>
    <recommendedName>
        <fullName evidence="3">FAD dependent oxidoreductase domain-containing protein</fullName>
    </recommendedName>
</protein>
<dbReference type="Gene3D" id="3.50.50.60">
    <property type="entry name" value="FAD/NAD(P)-binding domain"/>
    <property type="match status" value="1"/>
</dbReference>
<accession>A0ABD3PAY2</accession>
<dbReference type="AlphaFoldDB" id="A0ABD3PAY2"/>
<gene>
    <name evidence="4" type="ORF">ACHAWO_011948</name>
</gene>
<feature type="signal peptide" evidence="2">
    <location>
        <begin position="1"/>
        <end position="16"/>
    </location>
</feature>
<dbReference type="Pfam" id="PF01266">
    <property type="entry name" value="DAO"/>
    <property type="match status" value="1"/>
</dbReference>
<dbReference type="PANTHER" id="PTHR13847">
    <property type="entry name" value="SARCOSINE DEHYDROGENASE-RELATED"/>
    <property type="match status" value="1"/>
</dbReference>
<sequence>MSLISLLLLLPIPVVAWYPSLPLGPRLHSGSELRAEYLYDGEVIGSSGTIGSYILHSLNCRQDPDRLLPYEQHQYQLAFATPRGLAPGCLSRQNTPIYACIPSSSIRDVWAATVPNRRKDLVFLCNCIPSRHLSFLNEESGDEATVATLHFGVLKKHVPKVSCSPGSPPTVVYGRHANTLAKLLENDNVPVTVAESGLELQAAAVKKLAWSSLMWLLCHDVGFNDKPLSVKDVHTLHSDKLQKLVEELMPALKALGVETWTTEELGSFQSTWSTEEMMIYLERYSMSISGGNITPNRELAMKEIYERNGLILSLMDEAHMSNSYHWELLRRVTGKELVNSMTTTNDAAKLNDENACNSNWMEYSASNLSFLTHKQATEKISGTVQNKSALIIGAGIMGSSIAYHLSLTGVNVTVMDTRTNLLPGNPNDEIDPGTATSSSFAWLNANDKAPLSYMQLNLLGMESWRRHNLLKTFPTWSGSLIRRSRCDRRESTTNLGSPYYSCIGPLTLEEAVELEPGIDWVSQQEEQKEVQEDIFYYPQEGHVNPAEAVKALRLAAQNNGVSFQQGVEIHEITRDSNGCVIGIKYSDDASTETKFFEASTVIVAAGSNTSSPFLTGANIPLKYEPGVIAYAKSQCEATNIKTIFVDTISQSHILRRSDGTLVIGGGQLIVGGASTLGTSSNVNSDTNNDEIVGAAMLETAAKSIKPLEIPKVNANTPVRTTKANRPMPVDGLPIIGFIESSPSLYAAVTHSGITLSLLLGELAAYEVYRSLVSGSHTALLRILDDYRPSRFDHD</sequence>
<proteinExistence type="predicted"/>
<keyword evidence="5" id="KW-1185">Reference proteome</keyword>
<evidence type="ECO:0000256" key="1">
    <source>
        <dbReference type="ARBA" id="ARBA00023002"/>
    </source>
</evidence>
<dbReference type="EMBL" id="JALLPJ020000700">
    <property type="protein sequence ID" value="KAL3785203.1"/>
    <property type="molecule type" value="Genomic_DNA"/>
</dbReference>
<dbReference type="InterPro" id="IPR036188">
    <property type="entry name" value="FAD/NAD-bd_sf"/>
</dbReference>
<evidence type="ECO:0000259" key="3">
    <source>
        <dbReference type="Pfam" id="PF01266"/>
    </source>
</evidence>
<dbReference type="InterPro" id="IPR006076">
    <property type="entry name" value="FAD-dep_OxRdtase"/>
</dbReference>
<evidence type="ECO:0000313" key="5">
    <source>
        <dbReference type="Proteomes" id="UP001530400"/>
    </source>
</evidence>
<comment type="caution">
    <text evidence="4">The sequence shown here is derived from an EMBL/GenBank/DDBJ whole genome shotgun (WGS) entry which is preliminary data.</text>
</comment>
<reference evidence="4 5" key="1">
    <citation type="submission" date="2024-10" db="EMBL/GenBank/DDBJ databases">
        <title>Updated reference genomes for cyclostephanoid diatoms.</title>
        <authorList>
            <person name="Roberts W.R."/>
            <person name="Alverson A.J."/>
        </authorList>
    </citation>
    <scope>NUCLEOTIDE SEQUENCE [LARGE SCALE GENOMIC DNA]</scope>
    <source>
        <strain evidence="4 5">AJA010-31</strain>
    </source>
</reference>
<organism evidence="4 5">
    <name type="scientific">Cyclotella atomus</name>
    <dbReference type="NCBI Taxonomy" id="382360"/>
    <lineage>
        <taxon>Eukaryota</taxon>
        <taxon>Sar</taxon>
        <taxon>Stramenopiles</taxon>
        <taxon>Ochrophyta</taxon>
        <taxon>Bacillariophyta</taxon>
        <taxon>Coscinodiscophyceae</taxon>
        <taxon>Thalassiosirophycidae</taxon>
        <taxon>Stephanodiscales</taxon>
        <taxon>Stephanodiscaceae</taxon>
        <taxon>Cyclotella</taxon>
    </lineage>
</organism>
<dbReference type="GO" id="GO:0016491">
    <property type="term" value="F:oxidoreductase activity"/>
    <property type="evidence" value="ECO:0007669"/>
    <property type="project" value="UniProtKB-KW"/>
</dbReference>
<evidence type="ECO:0000256" key="2">
    <source>
        <dbReference type="SAM" id="SignalP"/>
    </source>
</evidence>
<dbReference type="Proteomes" id="UP001530400">
    <property type="component" value="Unassembled WGS sequence"/>
</dbReference>
<dbReference type="PANTHER" id="PTHR13847:SF289">
    <property type="entry name" value="GLYCINE OXIDASE"/>
    <property type="match status" value="1"/>
</dbReference>
<feature type="chain" id="PRO_5044820111" description="FAD dependent oxidoreductase domain-containing protein" evidence="2">
    <location>
        <begin position="17"/>
        <end position="794"/>
    </location>
</feature>
<dbReference type="Gene3D" id="3.30.9.10">
    <property type="entry name" value="D-Amino Acid Oxidase, subunit A, domain 2"/>
    <property type="match status" value="1"/>
</dbReference>
<evidence type="ECO:0000313" key="4">
    <source>
        <dbReference type="EMBL" id="KAL3785203.1"/>
    </source>
</evidence>
<feature type="domain" description="FAD dependent oxidoreductase" evidence="3">
    <location>
        <begin position="390"/>
        <end position="765"/>
    </location>
</feature>